<reference evidence="3" key="1">
    <citation type="journal article" date="2013" name="Genome Biol. Evol.">
        <title>The genome sequence of Streptomyces lividans 66 reveals a novel tRNA-dependent peptide biosynthetic system within a metal-related genomic island.</title>
        <authorList>
            <person name="Cruz-Morales P."/>
            <person name="Vijgenboom E."/>
            <person name="Iruegas-Bocardo F."/>
            <person name="Girard G."/>
            <person name="Yanez-Guerra L.A."/>
            <person name="Ramos-Aboites H.E."/>
            <person name="Pernodet J.L."/>
            <person name="Anne J."/>
            <person name="van Wezel G.P."/>
            <person name="Barona-Gomez F."/>
        </authorList>
    </citation>
    <scope>NUCLEOTIDE SEQUENCE [LARGE SCALE GENOMIC DNA]</scope>
    <source>
        <strain evidence="3">1326</strain>
    </source>
</reference>
<proteinExistence type="predicted"/>
<organism evidence="2 3">
    <name type="scientific">Streptomyces lividans 1326</name>
    <dbReference type="NCBI Taxonomy" id="1200984"/>
    <lineage>
        <taxon>Bacteria</taxon>
        <taxon>Bacillati</taxon>
        <taxon>Actinomycetota</taxon>
        <taxon>Actinomycetes</taxon>
        <taxon>Kitasatosporales</taxon>
        <taxon>Streptomycetaceae</taxon>
        <taxon>Streptomyces</taxon>
    </lineage>
</organism>
<sequence>MRLLSASPSISAARHPGGGSTIHRSPVPVSRPALDDRRAVA</sequence>
<dbReference type="Proteomes" id="UP000014062">
    <property type="component" value="Chromosome"/>
</dbReference>
<evidence type="ECO:0000313" key="3">
    <source>
        <dbReference type="Proteomes" id="UP000014062"/>
    </source>
</evidence>
<gene>
    <name evidence="2" type="ORF">SLI_6103</name>
</gene>
<feature type="region of interest" description="Disordered" evidence="1">
    <location>
        <begin position="1"/>
        <end position="41"/>
    </location>
</feature>
<dbReference type="AlphaFoldDB" id="A0A7U9DYL3"/>
<evidence type="ECO:0000313" key="2">
    <source>
        <dbReference type="EMBL" id="EOY50810.1"/>
    </source>
</evidence>
<feature type="compositionally biased region" description="Polar residues" evidence="1">
    <location>
        <begin position="1"/>
        <end position="10"/>
    </location>
</feature>
<protein>
    <submittedName>
        <fullName evidence="2">Uncharacterized protein</fullName>
    </submittedName>
</protein>
<accession>A0A7U9DYL3</accession>
<dbReference type="EMBL" id="CM001889">
    <property type="protein sequence ID" value="EOY50810.1"/>
    <property type="molecule type" value="Genomic_DNA"/>
</dbReference>
<evidence type="ECO:0000256" key="1">
    <source>
        <dbReference type="SAM" id="MobiDB-lite"/>
    </source>
</evidence>
<name>A0A7U9DYL3_STRLI</name>